<dbReference type="InterPro" id="IPR003441">
    <property type="entry name" value="NAC-dom"/>
</dbReference>
<dbReference type="PROSITE" id="PS50096">
    <property type="entry name" value="IQ"/>
    <property type="match status" value="1"/>
</dbReference>
<dbReference type="Gene3D" id="1.20.5.190">
    <property type="match status" value="1"/>
</dbReference>
<dbReference type="PANTHER" id="PTHR32295:SF141">
    <property type="entry name" value="OS12G0604500 PROTEIN"/>
    <property type="match status" value="1"/>
</dbReference>
<dbReference type="Pfam" id="PF00612">
    <property type="entry name" value="IQ"/>
    <property type="match status" value="1"/>
</dbReference>
<dbReference type="Gene3D" id="2.170.150.80">
    <property type="entry name" value="NAC domain"/>
    <property type="match status" value="1"/>
</dbReference>
<keyword evidence="3" id="KW-0238">DNA-binding</keyword>
<name>M8BFJ3_AEGTA</name>
<dbReference type="EnsemblPlants" id="EMT05508">
    <property type="protein sequence ID" value="EMT05508"/>
    <property type="gene ID" value="F775_04435"/>
</dbReference>
<dbReference type="GO" id="GO:0006355">
    <property type="term" value="P:regulation of DNA-templated transcription"/>
    <property type="evidence" value="ECO:0007669"/>
    <property type="project" value="InterPro"/>
</dbReference>
<dbReference type="InterPro" id="IPR000048">
    <property type="entry name" value="IQ_motif_EF-hand-BS"/>
</dbReference>
<evidence type="ECO:0000256" key="5">
    <source>
        <dbReference type="ARBA" id="ARBA00023242"/>
    </source>
</evidence>
<dbReference type="SUPFAM" id="SSF101941">
    <property type="entry name" value="NAC domain"/>
    <property type="match status" value="1"/>
</dbReference>
<keyword evidence="4" id="KW-0804">Transcription</keyword>
<dbReference type="GO" id="GO:0005516">
    <property type="term" value="F:calmodulin binding"/>
    <property type="evidence" value="ECO:0007669"/>
    <property type="project" value="UniProtKB-KW"/>
</dbReference>
<feature type="compositionally biased region" description="Polar residues" evidence="7">
    <location>
        <begin position="519"/>
        <end position="537"/>
    </location>
</feature>
<sequence>MGKAGRWLRSFLTGKKARDKGTDDGLPAPAKEKRRWSFRRPAASVSARDTISATSGCQGKGQLASTSSHCFSEVHAVTVQDQHAVGAAAPHEVAITAAKAPPEGSTCDAEEAAAVKIQSAFRSYLARTALCALRGMVKLQAIVRGQLHKCVAYQPACLRSYDTICYDTIGTAVAHAALRCGMKFNPTPAVATGFYLRRWVLRQQLPDTARVIREARVYDSEPKDLAAVFPRLPGTHDRFFFTTCKRQKAGRGYRISRTAGSGAGGWASNGKKAVQNDAGETIGFLDTLRYSYKDKNKESDWLMEEYHICGLDQFAVDDKGEERVLCKIYVSPGSKQGSVTRQQSEAGDHLLVERGVAGAHAAMVVQPQPPRPHEPRQPRVNKKPAFPRPQEARKPQVIQKPPPPRALDKRRVPTPTQQAPKRRAPPIAEPPRPKRIRAAAAVPASAALSAVNVAVRQAIGGWNSPKRPSWNPSEPPAFLSAPPPQRHATISPRKSHPALTKDMDDFARSLEVDLEMAEDQSTIQQGGHQSTSGSESQPPEVDMSDLLSWFDADAEELAETREHVQDEQEDQPEHARSLEGLVADERGDDVIAQDLFNALNSIGNGDDLISDGGDTDDWLSLPLSAYNGIMY</sequence>
<dbReference type="CDD" id="cd23767">
    <property type="entry name" value="IQCD"/>
    <property type="match status" value="1"/>
</dbReference>
<keyword evidence="1" id="KW-0112">Calmodulin-binding</keyword>
<evidence type="ECO:0000256" key="4">
    <source>
        <dbReference type="ARBA" id="ARBA00023163"/>
    </source>
</evidence>
<dbReference type="AlphaFoldDB" id="M8BFJ3"/>
<dbReference type="Pfam" id="PF02365">
    <property type="entry name" value="NAM"/>
    <property type="match status" value="1"/>
</dbReference>
<feature type="region of interest" description="Disordered" evidence="7">
    <location>
        <begin position="518"/>
        <end position="542"/>
    </location>
</feature>
<proteinExistence type="inferred from homology"/>
<evidence type="ECO:0000256" key="7">
    <source>
        <dbReference type="SAM" id="MobiDB-lite"/>
    </source>
</evidence>
<feature type="region of interest" description="Disordered" evidence="7">
    <location>
        <begin position="1"/>
        <end position="41"/>
    </location>
</feature>
<reference evidence="8" key="1">
    <citation type="submission" date="2015-06" db="UniProtKB">
        <authorList>
            <consortium name="EnsemblPlants"/>
        </authorList>
    </citation>
    <scope>IDENTIFICATION</scope>
</reference>
<evidence type="ECO:0000256" key="1">
    <source>
        <dbReference type="ARBA" id="ARBA00022860"/>
    </source>
</evidence>
<evidence type="ECO:0000313" key="8">
    <source>
        <dbReference type="EnsemblPlants" id="EMT05508"/>
    </source>
</evidence>
<dbReference type="GO" id="GO:0003677">
    <property type="term" value="F:DNA binding"/>
    <property type="evidence" value="ECO:0007669"/>
    <property type="project" value="UniProtKB-KW"/>
</dbReference>
<dbReference type="PANTHER" id="PTHR32295">
    <property type="entry name" value="IQ-DOMAIN 5-RELATED"/>
    <property type="match status" value="1"/>
</dbReference>
<evidence type="ECO:0000256" key="3">
    <source>
        <dbReference type="ARBA" id="ARBA00023125"/>
    </source>
</evidence>
<accession>M8BFJ3</accession>
<organism evidence="8">
    <name type="scientific">Aegilops tauschii</name>
    <name type="common">Tausch's goatgrass</name>
    <name type="synonym">Aegilops squarrosa</name>
    <dbReference type="NCBI Taxonomy" id="37682"/>
    <lineage>
        <taxon>Eukaryota</taxon>
        <taxon>Viridiplantae</taxon>
        <taxon>Streptophyta</taxon>
        <taxon>Embryophyta</taxon>
        <taxon>Tracheophyta</taxon>
        <taxon>Spermatophyta</taxon>
        <taxon>Magnoliopsida</taxon>
        <taxon>Liliopsida</taxon>
        <taxon>Poales</taxon>
        <taxon>Poaceae</taxon>
        <taxon>BOP clade</taxon>
        <taxon>Pooideae</taxon>
        <taxon>Triticodae</taxon>
        <taxon>Triticeae</taxon>
        <taxon>Triticinae</taxon>
        <taxon>Aegilops</taxon>
    </lineage>
</organism>
<evidence type="ECO:0000256" key="2">
    <source>
        <dbReference type="ARBA" id="ARBA00023015"/>
    </source>
</evidence>
<keyword evidence="5" id="KW-0539">Nucleus</keyword>
<protein>
    <submittedName>
        <fullName evidence="8">NAC domain-containing protein 68</fullName>
    </submittedName>
</protein>
<dbReference type="PROSITE" id="PS51005">
    <property type="entry name" value="NAC"/>
    <property type="match status" value="1"/>
</dbReference>
<feature type="region of interest" description="Disordered" evidence="7">
    <location>
        <begin position="461"/>
        <end position="499"/>
    </location>
</feature>
<comment type="similarity">
    <text evidence="6">Belongs to the IQD family.</text>
</comment>
<keyword evidence="2" id="KW-0805">Transcription regulation</keyword>
<evidence type="ECO:0000256" key="6">
    <source>
        <dbReference type="ARBA" id="ARBA00024341"/>
    </source>
</evidence>
<dbReference type="InterPro" id="IPR036093">
    <property type="entry name" value="NAC_dom_sf"/>
</dbReference>
<feature type="region of interest" description="Disordered" evidence="7">
    <location>
        <begin position="365"/>
        <end position="440"/>
    </location>
</feature>